<dbReference type="PANTHER" id="PTHR46663">
    <property type="entry name" value="DIGUANYLATE CYCLASE DGCT-RELATED"/>
    <property type="match status" value="1"/>
</dbReference>
<dbReference type="Proteomes" id="UP000435648">
    <property type="component" value="Chromosome"/>
</dbReference>
<dbReference type="Pfam" id="PF05228">
    <property type="entry name" value="CHASE4"/>
    <property type="match status" value="1"/>
</dbReference>
<evidence type="ECO:0000259" key="3">
    <source>
        <dbReference type="PROSITE" id="PS50887"/>
    </source>
</evidence>
<dbReference type="EMBL" id="CP046908">
    <property type="protein sequence ID" value="QGZ37076.1"/>
    <property type="molecule type" value="Genomic_DNA"/>
</dbReference>
<evidence type="ECO:0000313" key="5">
    <source>
        <dbReference type="Proteomes" id="UP000435648"/>
    </source>
</evidence>
<accession>A0A857CDH0</accession>
<feature type="transmembrane region" description="Helical" evidence="2">
    <location>
        <begin position="321"/>
        <end position="341"/>
    </location>
</feature>
<dbReference type="Gene3D" id="3.30.70.270">
    <property type="match status" value="1"/>
</dbReference>
<evidence type="ECO:0000313" key="4">
    <source>
        <dbReference type="EMBL" id="QGZ37076.1"/>
    </source>
</evidence>
<evidence type="ECO:0000256" key="1">
    <source>
        <dbReference type="SAM" id="MobiDB-lite"/>
    </source>
</evidence>
<dbReference type="InterPro" id="IPR029787">
    <property type="entry name" value="Nucleotide_cyclase"/>
</dbReference>
<dbReference type="SMART" id="SM00267">
    <property type="entry name" value="GGDEF"/>
    <property type="match status" value="1"/>
</dbReference>
<keyword evidence="2" id="KW-0472">Membrane</keyword>
<dbReference type="KEGG" id="siw:GH266_22790"/>
<keyword evidence="2" id="KW-1133">Transmembrane helix</keyword>
<dbReference type="InterPro" id="IPR043128">
    <property type="entry name" value="Rev_trsase/Diguanyl_cyclase"/>
</dbReference>
<name>A0A857CDH0_9HYPH</name>
<sequence length="542" mass="59922">MREIKVRARPVVFREALSLMAWEPHRLAEDSSLYGRLPGMQQIGTKSMGPWLDGRKRNLALAIYLVCAAVIMAFALSNTHMLGSAGGIADEVRAQDERHLVRNELDRQVEILADDQARVSHWDEAVRALVAHIDWTFVREEIANWHWEDFGIQVTVMVGPDNRPRLLIFEDDIRAEEEAEAHVALAADLVEAAREAYASARERQGSGFRISRHPVRSQDPLYVSDVREINGEINMIVAQAIVPDDDARLPDGAPNVLLTFKPLLPSIMTEIGRKLGLRDFAIRPVDAVPPDSDVIPLGRGSPRFVATWVRSHPSAVIWREALPLLLGVLVLAAIALGFVALRFARSLRRLQQSEERNRFLANHDALTGLPNRLQFEQEMERVLQRSEQDRCAVLCIDLDRFKQVNDSWGHAIGDLVIRTVSARILDVVGDRGMSARVGGDEFIVLLREGLDRSSVLALCDRIVASVCSEIVFDGGRASVGASIGVAWWPDDALTAKSVIRSADEALYRAKQDGRGRTFLAAGIAHPPVPPTPGRGADPSPAV</sequence>
<gene>
    <name evidence="4" type="ORF">GH266_22790</name>
</gene>
<organism evidence="4 5">
    <name type="scientific">Stappia indica</name>
    <dbReference type="NCBI Taxonomy" id="538381"/>
    <lineage>
        <taxon>Bacteria</taxon>
        <taxon>Pseudomonadati</taxon>
        <taxon>Pseudomonadota</taxon>
        <taxon>Alphaproteobacteria</taxon>
        <taxon>Hyphomicrobiales</taxon>
        <taxon>Stappiaceae</taxon>
        <taxon>Stappia</taxon>
    </lineage>
</organism>
<dbReference type="PANTHER" id="PTHR46663:SF2">
    <property type="entry name" value="GGDEF DOMAIN-CONTAINING PROTEIN"/>
    <property type="match status" value="1"/>
</dbReference>
<dbReference type="CDD" id="cd01949">
    <property type="entry name" value="GGDEF"/>
    <property type="match status" value="1"/>
</dbReference>
<feature type="transmembrane region" description="Helical" evidence="2">
    <location>
        <begin position="58"/>
        <end position="76"/>
    </location>
</feature>
<protein>
    <submittedName>
        <fullName evidence="4">Diguanylate cyclase</fullName>
    </submittedName>
</protein>
<feature type="region of interest" description="Disordered" evidence="1">
    <location>
        <begin position="522"/>
        <end position="542"/>
    </location>
</feature>
<proteinExistence type="predicted"/>
<dbReference type="SUPFAM" id="SSF55073">
    <property type="entry name" value="Nucleotide cyclase"/>
    <property type="match status" value="1"/>
</dbReference>
<feature type="domain" description="GGDEF" evidence="3">
    <location>
        <begin position="389"/>
        <end position="522"/>
    </location>
</feature>
<evidence type="ECO:0000256" key="2">
    <source>
        <dbReference type="SAM" id="Phobius"/>
    </source>
</evidence>
<dbReference type="PROSITE" id="PS50887">
    <property type="entry name" value="GGDEF"/>
    <property type="match status" value="1"/>
</dbReference>
<dbReference type="Pfam" id="PF00990">
    <property type="entry name" value="GGDEF"/>
    <property type="match status" value="1"/>
</dbReference>
<dbReference type="InterPro" id="IPR007892">
    <property type="entry name" value="CHASE4"/>
</dbReference>
<dbReference type="InterPro" id="IPR052163">
    <property type="entry name" value="DGC-Regulatory_Protein"/>
</dbReference>
<reference evidence="4 5" key="1">
    <citation type="submission" date="2019-12" db="EMBL/GenBank/DDBJ databases">
        <title>The genome of Stappia indica PHM037.</title>
        <authorList>
            <person name="Kacar D."/>
            <person name="Galan B."/>
            <person name="Canedo L."/>
            <person name="Rodriguez P."/>
            <person name="de la Calle F."/>
            <person name="Garcia J.L."/>
        </authorList>
    </citation>
    <scope>NUCLEOTIDE SEQUENCE [LARGE SCALE GENOMIC DNA]</scope>
    <source>
        <strain evidence="4 5">PHM037</strain>
    </source>
</reference>
<keyword evidence="2" id="KW-0812">Transmembrane</keyword>
<dbReference type="AlphaFoldDB" id="A0A857CDH0"/>
<dbReference type="NCBIfam" id="TIGR00254">
    <property type="entry name" value="GGDEF"/>
    <property type="match status" value="1"/>
</dbReference>
<dbReference type="InterPro" id="IPR000160">
    <property type="entry name" value="GGDEF_dom"/>
</dbReference>